<evidence type="ECO:0008006" key="3">
    <source>
        <dbReference type="Google" id="ProtNLM"/>
    </source>
</evidence>
<dbReference type="AlphaFoldDB" id="A2Q2M8"/>
<name>A2Q2M8_MEDTR</name>
<reference evidence="2" key="1">
    <citation type="submission" date="2004-10" db="EMBL/GenBank/DDBJ databases">
        <authorList>
            <person name="Town C.D."/>
        </authorList>
    </citation>
    <scope>NUCLEOTIDE SEQUENCE</scope>
</reference>
<keyword evidence="1" id="KW-1133">Transmembrane helix</keyword>
<organism evidence="2">
    <name type="scientific">Medicago truncatula</name>
    <name type="common">Barrel medic</name>
    <name type="synonym">Medicago tribuloides</name>
    <dbReference type="NCBI Taxonomy" id="3880"/>
    <lineage>
        <taxon>Eukaryota</taxon>
        <taxon>Viridiplantae</taxon>
        <taxon>Streptophyta</taxon>
        <taxon>Embryophyta</taxon>
        <taxon>Tracheophyta</taxon>
        <taxon>Spermatophyta</taxon>
        <taxon>Magnoliopsida</taxon>
        <taxon>eudicotyledons</taxon>
        <taxon>Gunneridae</taxon>
        <taxon>Pentapetalae</taxon>
        <taxon>rosids</taxon>
        <taxon>fabids</taxon>
        <taxon>Fabales</taxon>
        <taxon>Fabaceae</taxon>
        <taxon>Papilionoideae</taxon>
        <taxon>50 kb inversion clade</taxon>
        <taxon>NPAAA clade</taxon>
        <taxon>Hologalegina</taxon>
        <taxon>IRL clade</taxon>
        <taxon>Trifolieae</taxon>
        <taxon>Medicago</taxon>
    </lineage>
</organism>
<feature type="transmembrane region" description="Helical" evidence="1">
    <location>
        <begin position="25"/>
        <end position="54"/>
    </location>
</feature>
<sequence>METTYDVEPVVEEGRVIQVLRENPILVISLTAMVLVCLVHPSFGLPILLFGHFFCCHNALCRDLQASHGSWIQYFGLTSYFMESWHLQFVA</sequence>
<evidence type="ECO:0000256" key="1">
    <source>
        <dbReference type="SAM" id="Phobius"/>
    </source>
</evidence>
<evidence type="ECO:0000313" key="2">
    <source>
        <dbReference type="EMBL" id="ABN06164.1"/>
    </source>
</evidence>
<accession>A2Q2M8</accession>
<keyword evidence="1" id="KW-0812">Transmembrane</keyword>
<reference evidence="2" key="2">
    <citation type="submission" date="2007-03" db="EMBL/GenBank/DDBJ databases">
        <authorList>
            <consortium name="The International Medicago Genome Annotation Group"/>
        </authorList>
    </citation>
    <scope>NUCLEOTIDE SEQUENCE</scope>
</reference>
<dbReference type="PANTHER" id="PTHR47346:SF1">
    <property type="entry name" value="GPI INOSITOL-DEACYLASE"/>
    <property type="match status" value="1"/>
</dbReference>
<dbReference type="ExpressionAtlas" id="A2Q2M8">
    <property type="expression patterns" value="differential"/>
</dbReference>
<dbReference type="PANTHER" id="PTHR47346">
    <property type="entry name" value="HYDROLASES, ACTING ON ESTER BOND"/>
    <property type="match status" value="1"/>
</dbReference>
<protein>
    <recommendedName>
        <fullName evidence="3">Transmembrane protein</fullName>
    </recommendedName>
</protein>
<gene>
    <name evidence="2" type="ORF">MtrDRAFT_AC151521g39v2</name>
</gene>
<keyword evidence="1" id="KW-0472">Membrane</keyword>
<dbReference type="EMBL" id="AC151521">
    <property type="protein sequence ID" value="ABN06164.1"/>
    <property type="molecule type" value="Genomic_DNA"/>
</dbReference>
<proteinExistence type="predicted"/>